<proteinExistence type="predicted"/>
<gene>
    <name evidence="1" type="ORF">GWK41_07535</name>
</gene>
<reference evidence="1 2" key="1">
    <citation type="journal article" date="2021" name="Syst. Appl. Microbiol.">
        <title>Persephonella atlantica sp. nov.: How to adapt to physico-chemical gradients in high temperature hydrothermal habitats.</title>
        <authorList>
            <person name="Francois D.X."/>
            <person name="Godfroy A."/>
            <person name="Mathien C."/>
            <person name="Aube J."/>
            <person name="Cathalot C."/>
            <person name="Lesongeur F."/>
            <person name="L'Haridon S."/>
            <person name="Philippon X."/>
            <person name="Roussel E.G."/>
        </authorList>
    </citation>
    <scope>NUCLEOTIDE SEQUENCE [LARGE SCALE GENOMIC DNA]</scope>
    <source>
        <strain evidence="1 2">MO1340</strain>
    </source>
</reference>
<evidence type="ECO:0000313" key="1">
    <source>
        <dbReference type="EMBL" id="MBK3332918.1"/>
    </source>
</evidence>
<dbReference type="RefSeq" id="WP_200674320.1">
    <property type="nucleotide sequence ID" value="NZ_JAACYA010000002.1"/>
</dbReference>
<organism evidence="1 2">
    <name type="scientific">Persephonella atlantica</name>
    <dbReference type="NCBI Taxonomy" id="2699429"/>
    <lineage>
        <taxon>Bacteria</taxon>
        <taxon>Pseudomonadati</taxon>
        <taxon>Aquificota</taxon>
        <taxon>Aquificia</taxon>
        <taxon>Aquificales</taxon>
        <taxon>Hydrogenothermaceae</taxon>
        <taxon>Persephonella</taxon>
    </lineage>
</organism>
<comment type="caution">
    <text evidence="1">The sequence shown here is derived from an EMBL/GenBank/DDBJ whole genome shotgun (WGS) entry which is preliminary data.</text>
</comment>
<keyword evidence="2" id="KW-1185">Reference proteome</keyword>
<name>A0ABS1GJ01_9AQUI</name>
<dbReference type="Proteomes" id="UP000772812">
    <property type="component" value="Unassembled WGS sequence"/>
</dbReference>
<dbReference type="EMBL" id="JAACYA010000002">
    <property type="protein sequence ID" value="MBK3332918.1"/>
    <property type="molecule type" value="Genomic_DNA"/>
</dbReference>
<protein>
    <submittedName>
        <fullName evidence="1">Uncharacterized protein</fullName>
    </submittedName>
</protein>
<accession>A0ABS1GJ01</accession>
<evidence type="ECO:0000313" key="2">
    <source>
        <dbReference type="Proteomes" id="UP000772812"/>
    </source>
</evidence>
<sequence>MKKIDDLKKFTLEIVKKEFPEFKHGCLMIYQLGKEHLLIELFDQDDKKAGELVINLKENKIYKNGSGYTIRIEGTPKGMIRYYLAEGNRRLEGKAESLYPCLPV</sequence>